<dbReference type="InterPro" id="IPR008253">
    <property type="entry name" value="Marvel"/>
</dbReference>
<evidence type="ECO:0000313" key="9">
    <source>
        <dbReference type="Proteomes" id="UP000694415"/>
    </source>
</evidence>
<organism evidence="8 9">
    <name type="scientific">Mus spicilegus</name>
    <name type="common">Mound-building mouse</name>
    <dbReference type="NCBI Taxonomy" id="10103"/>
    <lineage>
        <taxon>Eukaryota</taxon>
        <taxon>Metazoa</taxon>
        <taxon>Chordata</taxon>
        <taxon>Craniata</taxon>
        <taxon>Vertebrata</taxon>
        <taxon>Euteleostomi</taxon>
        <taxon>Mammalia</taxon>
        <taxon>Eutheria</taxon>
        <taxon>Euarchontoglires</taxon>
        <taxon>Glires</taxon>
        <taxon>Rodentia</taxon>
        <taxon>Myomorpha</taxon>
        <taxon>Muroidea</taxon>
        <taxon>Muridae</taxon>
        <taxon>Murinae</taxon>
        <taxon>Mus</taxon>
        <taxon>Mus</taxon>
    </lineage>
</organism>
<evidence type="ECO:0000256" key="4">
    <source>
        <dbReference type="ARBA" id="ARBA00023136"/>
    </source>
</evidence>
<keyword evidence="3 6" id="KW-1133">Transmembrane helix</keyword>
<evidence type="ECO:0000259" key="7">
    <source>
        <dbReference type="PROSITE" id="PS51225"/>
    </source>
</evidence>
<keyword evidence="2 5" id="KW-0812">Transmembrane</keyword>
<dbReference type="Proteomes" id="UP000694415">
    <property type="component" value="Unplaced"/>
</dbReference>
<accession>A0A8C6G9D3</accession>
<name>A0A8C6G9D3_MUSSI</name>
<protein>
    <submittedName>
        <fullName evidence="8">CKLF-like MARVEL transmembrane domain containing 7</fullName>
    </submittedName>
</protein>
<sequence length="134" mass="14681">MSHGSGLVRTTCSSGGALGPGQPSEGLLDRVYPLTHGALFKVAQMVTLLIAFICVRSSVPIDYGAHSFFEVVTMCDLIMILIFYLVHLFRFYRVLTCISWPLSIFGFLASFLCLASLWLSYKITCITQSSDASA</sequence>
<comment type="subcellular location">
    <subcellularLocation>
        <location evidence="1">Membrane</location>
        <topology evidence="1">Multi-pass membrane protein</topology>
    </subcellularLocation>
</comment>
<feature type="transmembrane region" description="Helical" evidence="6">
    <location>
        <begin position="38"/>
        <end position="55"/>
    </location>
</feature>
<evidence type="ECO:0000256" key="1">
    <source>
        <dbReference type="ARBA" id="ARBA00004141"/>
    </source>
</evidence>
<proteinExistence type="predicted"/>
<feature type="domain" description="MARVEL" evidence="7">
    <location>
        <begin position="32"/>
        <end position="134"/>
    </location>
</feature>
<keyword evidence="9" id="KW-1185">Reference proteome</keyword>
<evidence type="ECO:0000256" key="2">
    <source>
        <dbReference type="ARBA" id="ARBA00022692"/>
    </source>
</evidence>
<keyword evidence="4 5" id="KW-0472">Membrane</keyword>
<dbReference type="InterPro" id="IPR050578">
    <property type="entry name" value="MARVEL-CKLF_proteins"/>
</dbReference>
<evidence type="ECO:0000256" key="5">
    <source>
        <dbReference type="PROSITE-ProRule" id="PRU00581"/>
    </source>
</evidence>
<feature type="transmembrane region" description="Helical" evidence="6">
    <location>
        <begin position="98"/>
        <end position="119"/>
    </location>
</feature>
<dbReference type="GeneTree" id="ENSGT00510000048725"/>
<feature type="transmembrane region" description="Helical" evidence="6">
    <location>
        <begin position="67"/>
        <end position="86"/>
    </location>
</feature>
<dbReference type="AlphaFoldDB" id="A0A8C6G9D3"/>
<reference evidence="8" key="1">
    <citation type="submission" date="2025-08" db="UniProtKB">
        <authorList>
            <consortium name="Ensembl"/>
        </authorList>
    </citation>
    <scope>IDENTIFICATION</scope>
</reference>
<dbReference type="PROSITE" id="PS51225">
    <property type="entry name" value="MARVEL"/>
    <property type="match status" value="1"/>
</dbReference>
<dbReference type="GO" id="GO:0016020">
    <property type="term" value="C:membrane"/>
    <property type="evidence" value="ECO:0007669"/>
    <property type="project" value="UniProtKB-SubCell"/>
</dbReference>
<evidence type="ECO:0000256" key="3">
    <source>
        <dbReference type="ARBA" id="ARBA00022989"/>
    </source>
</evidence>
<dbReference type="PANTHER" id="PTHR22776:SF89">
    <property type="entry name" value="CKLF-LIKE MARVEL TRANSMEMBRANE DOMAIN-CONTAINING PROTEIN 7"/>
    <property type="match status" value="1"/>
</dbReference>
<dbReference type="PANTHER" id="PTHR22776">
    <property type="entry name" value="MARVEL-CONTAINING POTENTIAL LIPID RAFT-ASSOCIATED PROTEIN"/>
    <property type="match status" value="1"/>
</dbReference>
<dbReference type="Ensembl" id="ENSMSIT00000003296.1">
    <property type="protein sequence ID" value="ENSMSIP00000002590.1"/>
    <property type="gene ID" value="ENSMSIG00000002432.1"/>
</dbReference>
<reference evidence="8" key="2">
    <citation type="submission" date="2025-09" db="UniProtKB">
        <authorList>
            <consortium name="Ensembl"/>
        </authorList>
    </citation>
    <scope>IDENTIFICATION</scope>
</reference>
<evidence type="ECO:0000313" key="8">
    <source>
        <dbReference type="Ensembl" id="ENSMSIP00000002590.1"/>
    </source>
</evidence>
<evidence type="ECO:0000256" key="6">
    <source>
        <dbReference type="SAM" id="Phobius"/>
    </source>
</evidence>